<evidence type="ECO:0000256" key="5">
    <source>
        <dbReference type="ARBA" id="ARBA00023136"/>
    </source>
</evidence>
<comment type="caution">
    <text evidence="8">The sequence shown here is derived from an EMBL/GenBank/DDBJ whole genome shotgun (WGS) entry which is preliminary data.</text>
</comment>
<dbReference type="Pfam" id="PF00892">
    <property type="entry name" value="EamA"/>
    <property type="match status" value="2"/>
</dbReference>
<evidence type="ECO:0000313" key="9">
    <source>
        <dbReference type="Proteomes" id="UP000177069"/>
    </source>
</evidence>
<dbReference type="SUPFAM" id="SSF103481">
    <property type="entry name" value="Multidrug resistance efflux transporter EmrE"/>
    <property type="match status" value="2"/>
</dbReference>
<sequence>MSLLVFLFTSIIGGAGSPLIKFTLNYFPTVIFVALRAFFSALIILPFIYRELIKIKPKQIQYLIFANALFAGNWLFFALGIQKTSVIMGQIIYLPTALIVAIIAYFFLNEKLAKEQIYGLVITILGFAILTYGSVRSQDTLSFGTPVGNLLVVAGLLCWSLYTVISRKISNLYKPQLITFFNFAITAMITFLILPFELKNGAIKISSAPALAIFGFLGVVTLSSILFFFLYQWLIKNTSAFISSLVLYPVTLFASLAGVILFDERLTLSFAFGSMFVLIGVFLATSYQYIKNNLQHEN</sequence>
<dbReference type="Proteomes" id="UP000177069">
    <property type="component" value="Unassembled WGS sequence"/>
</dbReference>
<organism evidence="8 9">
    <name type="scientific">Candidatus Curtissbacteria bacterium RIFCSPHIGHO2_01_FULL_41_13</name>
    <dbReference type="NCBI Taxonomy" id="1797745"/>
    <lineage>
        <taxon>Bacteria</taxon>
        <taxon>Candidatus Curtissiibacteriota</taxon>
    </lineage>
</organism>
<dbReference type="PANTHER" id="PTHR32322:SF18">
    <property type="entry name" value="S-ADENOSYLMETHIONINE_S-ADENOSYLHOMOCYSTEINE TRANSPORTER"/>
    <property type="match status" value="1"/>
</dbReference>
<feature type="transmembrane region" description="Helical" evidence="6">
    <location>
        <begin position="241"/>
        <end position="262"/>
    </location>
</feature>
<feature type="transmembrane region" description="Helical" evidence="6">
    <location>
        <begin position="26"/>
        <end position="48"/>
    </location>
</feature>
<dbReference type="PANTHER" id="PTHR32322">
    <property type="entry name" value="INNER MEMBRANE TRANSPORTER"/>
    <property type="match status" value="1"/>
</dbReference>
<evidence type="ECO:0000313" key="8">
    <source>
        <dbReference type="EMBL" id="OGD84768.1"/>
    </source>
</evidence>
<evidence type="ECO:0000256" key="3">
    <source>
        <dbReference type="ARBA" id="ARBA00022692"/>
    </source>
</evidence>
<accession>A0A1F5FYS6</accession>
<feature type="domain" description="EamA" evidence="7">
    <location>
        <begin position="3"/>
        <end position="131"/>
    </location>
</feature>
<keyword evidence="5 6" id="KW-0472">Membrane</keyword>
<evidence type="ECO:0000256" key="1">
    <source>
        <dbReference type="ARBA" id="ARBA00004651"/>
    </source>
</evidence>
<feature type="transmembrane region" description="Helical" evidence="6">
    <location>
        <begin position="268"/>
        <end position="290"/>
    </location>
</feature>
<feature type="transmembrane region" description="Helical" evidence="6">
    <location>
        <begin position="60"/>
        <end position="81"/>
    </location>
</feature>
<evidence type="ECO:0000256" key="6">
    <source>
        <dbReference type="SAM" id="Phobius"/>
    </source>
</evidence>
<protein>
    <recommendedName>
        <fullName evidence="7">EamA domain-containing protein</fullName>
    </recommendedName>
</protein>
<evidence type="ECO:0000256" key="4">
    <source>
        <dbReference type="ARBA" id="ARBA00022989"/>
    </source>
</evidence>
<keyword evidence="4 6" id="KW-1133">Transmembrane helix</keyword>
<evidence type="ECO:0000256" key="2">
    <source>
        <dbReference type="ARBA" id="ARBA00022475"/>
    </source>
</evidence>
<keyword evidence="3 6" id="KW-0812">Transmembrane</keyword>
<feature type="domain" description="EamA" evidence="7">
    <location>
        <begin position="148"/>
        <end position="285"/>
    </location>
</feature>
<evidence type="ECO:0000259" key="7">
    <source>
        <dbReference type="Pfam" id="PF00892"/>
    </source>
</evidence>
<dbReference type="EMBL" id="MFBA01000050">
    <property type="protein sequence ID" value="OGD84768.1"/>
    <property type="molecule type" value="Genomic_DNA"/>
</dbReference>
<feature type="transmembrane region" description="Helical" evidence="6">
    <location>
        <begin position="117"/>
        <end position="135"/>
    </location>
</feature>
<dbReference type="GO" id="GO:0005886">
    <property type="term" value="C:plasma membrane"/>
    <property type="evidence" value="ECO:0007669"/>
    <property type="project" value="UniProtKB-SubCell"/>
</dbReference>
<dbReference type="InterPro" id="IPR000620">
    <property type="entry name" value="EamA_dom"/>
</dbReference>
<dbReference type="InterPro" id="IPR037185">
    <property type="entry name" value="EmrE-like"/>
</dbReference>
<name>A0A1F5FYS6_9BACT</name>
<feature type="transmembrane region" description="Helical" evidence="6">
    <location>
        <begin position="87"/>
        <end position="108"/>
    </location>
</feature>
<feature type="transmembrane region" description="Helical" evidence="6">
    <location>
        <begin position="177"/>
        <end position="196"/>
    </location>
</feature>
<comment type="subcellular location">
    <subcellularLocation>
        <location evidence="1">Cell membrane</location>
        <topology evidence="1">Multi-pass membrane protein</topology>
    </subcellularLocation>
</comment>
<gene>
    <name evidence="8" type="ORF">A2696_00370</name>
</gene>
<proteinExistence type="predicted"/>
<feature type="transmembrane region" description="Helical" evidence="6">
    <location>
        <begin position="147"/>
        <end position="165"/>
    </location>
</feature>
<keyword evidence="2" id="KW-1003">Cell membrane</keyword>
<dbReference type="AlphaFoldDB" id="A0A1F5FYS6"/>
<reference evidence="8 9" key="1">
    <citation type="journal article" date="2016" name="Nat. Commun.">
        <title>Thousands of microbial genomes shed light on interconnected biogeochemical processes in an aquifer system.</title>
        <authorList>
            <person name="Anantharaman K."/>
            <person name="Brown C.T."/>
            <person name="Hug L.A."/>
            <person name="Sharon I."/>
            <person name="Castelle C.J."/>
            <person name="Probst A.J."/>
            <person name="Thomas B.C."/>
            <person name="Singh A."/>
            <person name="Wilkins M.J."/>
            <person name="Karaoz U."/>
            <person name="Brodie E.L."/>
            <person name="Williams K.H."/>
            <person name="Hubbard S.S."/>
            <person name="Banfield J.F."/>
        </authorList>
    </citation>
    <scope>NUCLEOTIDE SEQUENCE [LARGE SCALE GENOMIC DNA]</scope>
</reference>
<dbReference type="InterPro" id="IPR050638">
    <property type="entry name" value="AA-Vitamin_Transporters"/>
</dbReference>
<feature type="transmembrane region" description="Helical" evidence="6">
    <location>
        <begin position="208"/>
        <end position="229"/>
    </location>
</feature>